<keyword evidence="3 7" id="KW-0560">Oxidoreductase</keyword>
<dbReference type="NCBIfam" id="TIGR03860">
    <property type="entry name" value="FMN_nitrolo"/>
    <property type="match status" value="1"/>
</dbReference>
<gene>
    <name evidence="7" type="ORF">WMW72_04055</name>
</gene>
<dbReference type="Gene3D" id="3.20.20.30">
    <property type="entry name" value="Luciferase-like domain"/>
    <property type="match status" value="1"/>
</dbReference>
<keyword evidence="2" id="KW-0288">FMN</keyword>
<keyword evidence="8" id="KW-1185">Reference proteome</keyword>
<feature type="domain" description="Luciferase-like" evidence="6">
    <location>
        <begin position="23"/>
        <end position="387"/>
    </location>
</feature>
<evidence type="ECO:0000259" key="6">
    <source>
        <dbReference type="Pfam" id="PF00296"/>
    </source>
</evidence>
<keyword evidence="1" id="KW-0285">Flavoprotein</keyword>
<evidence type="ECO:0000256" key="3">
    <source>
        <dbReference type="ARBA" id="ARBA00023002"/>
    </source>
</evidence>
<evidence type="ECO:0000313" key="8">
    <source>
        <dbReference type="Proteomes" id="UP001469365"/>
    </source>
</evidence>
<evidence type="ECO:0000256" key="2">
    <source>
        <dbReference type="ARBA" id="ARBA00022643"/>
    </source>
</evidence>
<dbReference type="SUPFAM" id="SSF51679">
    <property type="entry name" value="Bacterial luciferase-like"/>
    <property type="match status" value="1"/>
</dbReference>
<dbReference type="Proteomes" id="UP001469365">
    <property type="component" value="Unassembled WGS sequence"/>
</dbReference>
<dbReference type="GO" id="GO:0016491">
    <property type="term" value="F:oxidoreductase activity"/>
    <property type="evidence" value="ECO:0007669"/>
    <property type="project" value="UniProtKB-KW"/>
</dbReference>
<evidence type="ECO:0000256" key="5">
    <source>
        <dbReference type="ARBA" id="ARBA00033748"/>
    </source>
</evidence>
<comment type="similarity">
    <text evidence="5">Belongs to the NtaA/SnaA/DszA monooxygenase family.</text>
</comment>
<dbReference type="InterPro" id="IPR051260">
    <property type="entry name" value="Diverse_substr_monoxygenases"/>
</dbReference>
<name>A0ABU9DG90_9BACL</name>
<protein>
    <submittedName>
        <fullName evidence="7">LLM class flavin-dependent oxidoreductase</fullName>
        <ecNumber evidence="7">1.-.-.-</ecNumber>
    </submittedName>
</protein>
<dbReference type="InterPro" id="IPR011251">
    <property type="entry name" value="Luciferase-like_dom"/>
</dbReference>
<evidence type="ECO:0000256" key="1">
    <source>
        <dbReference type="ARBA" id="ARBA00022630"/>
    </source>
</evidence>
<dbReference type="CDD" id="cd01095">
    <property type="entry name" value="Nitrilotriacetate_monoxgenase"/>
    <property type="match status" value="1"/>
</dbReference>
<keyword evidence="4" id="KW-0503">Monooxygenase</keyword>
<dbReference type="RefSeq" id="WP_341414140.1">
    <property type="nucleotide sequence ID" value="NZ_JBBPCC010000002.1"/>
</dbReference>
<dbReference type="PANTHER" id="PTHR30011:SF16">
    <property type="entry name" value="C2H2 FINGER DOMAIN TRANSCRIPTION FACTOR (EUROFUNG)-RELATED"/>
    <property type="match status" value="1"/>
</dbReference>
<accession>A0ABU9DG90</accession>
<comment type="caution">
    <text evidence="7">The sequence shown here is derived from an EMBL/GenBank/DDBJ whole genome shotgun (WGS) entry which is preliminary data.</text>
</comment>
<reference evidence="7 8" key="1">
    <citation type="submission" date="2024-04" db="EMBL/GenBank/DDBJ databases">
        <title>draft genome sequnece of Paenibacillus filicis.</title>
        <authorList>
            <person name="Kim D.-U."/>
        </authorList>
    </citation>
    <scope>NUCLEOTIDE SEQUENCE [LARGE SCALE GENOMIC DNA]</scope>
    <source>
        <strain evidence="7 8">KACC14197</strain>
    </source>
</reference>
<organism evidence="7 8">
    <name type="scientific">Paenibacillus filicis</name>
    <dbReference type="NCBI Taxonomy" id="669464"/>
    <lineage>
        <taxon>Bacteria</taxon>
        <taxon>Bacillati</taxon>
        <taxon>Bacillota</taxon>
        <taxon>Bacilli</taxon>
        <taxon>Bacillales</taxon>
        <taxon>Paenibacillaceae</taxon>
        <taxon>Paenibacillus</taxon>
    </lineage>
</organism>
<dbReference type="PIRSF" id="PIRSF000337">
    <property type="entry name" value="NTA_MOA"/>
    <property type="match status" value="1"/>
</dbReference>
<dbReference type="PANTHER" id="PTHR30011">
    <property type="entry name" value="ALKANESULFONATE MONOOXYGENASE-RELATED"/>
    <property type="match status" value="1"/>
</dbReference>
<dbReference type="InterPro" id="IPR036661">
    <property type="entry name" value="Luciferase-like_sf"/>
</dbReference>
<dbReference type="EMBL" id="JBBPCC010000002">
    <property type="protein sequence ID" value="MEK8127080.1"/>
    <property type="molecule type" value="Genomic_DNA"/>
</dbReference>
<sequence length="442" mass="49865">MANPHKQFHLAVFLLAGGHHVSGWRHPEADALGVHDFQYYKRLAQTAERGKFDAFFFADVLGIGQNDKRFDPSNVRLDPMLPLAALAVVTERIGLVATVSTSYNEPFNVARRFATLDHLSNGRASWNVVTSFKSQEANNFNQHSLPDPSLRYEKAREFVQVVKGLWDTWEEDALVADKESGIFSLEEKIHDLNHEGKYFSVRGPLNISRPPQGHPVIFQAGTSEGGKELAAETAEAVFTAWSTLEKAQEYYRDVKGRMARYGRAPDQLKIMLGLIPIVGRTEEEAERKEQELQSLLLPEVGVAKLSYMFGYDLSPFPIDEPLPQTFNLGDAHGASRRFQPIKDIADREQLTIRQLYERYAGNRGHLQVRGTPEQIADVMEEWFVAGAADGFNILPPYLPGGLDDFVDLVVPELQKRGLFRTEYEGTTLREHFGLSRPANRFH</sequence>
<proteinExistence type="inferred from homology"/>
<evidence type="ECO:0000256" key="4">
    <source>
        <dbReference type="ARBA" id="ARBA00023033"/>
    </source>
</evidence>
<dbReference type="EC" id="1.-.-.-" evidence="7"/>
<dbReference type="Pfam" id="PF00296">
    <property type="entry name" value="Bac_luciferase"/>
    <property type="match status" value="1"/>
</dbReference>
<evidence type="ECO:0000313" key="7">
    <source>
        <dbReference type="EMBL" id="MEK8127080.1"/>
    </source>
</evidence>
<dbReference type="InterPro" id="IPR016215">
    <property type="entry name" value="NTA_MOA"/>
</dbReference>